<reference evidence="1 2" key="1">
    <citation type="journal article" date="2014" name="BMC Genomics">
        <title>Genome sequencing of four Aureobasidium pullulans varieties: biotechnological potential, stress tolerance, and description of new species.</title>
        <authorList>
            <person name="Gostin Ar C."/>
            <person name="Ohm R.A."/>
            <person name="Kogej T."/>
            <person name="Sonjak S."/>
            <person name="Turk M."/>
            <person name="Zajc J."/>
            <person name="Zalar P."/>
            <person name="Grube M."/>
            <person name="Sun H."/>
            <person name="Han J."/>
            <person name="Sharma A."/>
            <person name="Chiniquy J."/>
            <person name="Ngan C.Y."/>
            <person name="Lipzen A."/>
            <person name="Barry K."/>
            <person name="Grigoriev I.V."/>
            <person name="Gunde-Cimerman N."/>
        </authorList>
    </citation>
    <scope>NUCLEOTIDE SEQUENCE [LARGE SCALE GENOMIC DNA]</scope>
    <source>
        <strain evidence="1 2">EXF-150</strain>
    </source>
</reference>
<proteinExistence type="predicted"/>
<evidence type="ECO:0000313" key="2">
    <source>
        <dbReference type="Proteomes" id="UP000030706"/>
    </source>
</evidence>
<dbReference type="AlphaFoldDB" id="A0A074YS62"/>
<dbReference type="GeneID" id="40746795"/>
<dbReference type="EMBL" id="KL584974">
    <property type="protein sequence ID" value="KEQ89661.1"/>
    <property type="molecule type" value="Genomic_DNA"/>
</dbReference>
<gene>
    <name evidence="1" type="ORF">M438DRAFT_341394</name>
</gene>
<organism evidence="1 2">
    <name type="scientific">Aureobasidium pullulans EXF-150</name>
    <dbReference type="NCBI Taxonomy" id="1043002"/>
    <lineage>
        <taxon>Eukaryota</taxon>
        <taxon>Fungi</taxon>
        <taxon>Dikarya</taxon>
        <taxon>Ascomycota</taxon>
        <taxon>Pezizomycotina</taxon>
        <taxon>Dothideomycetes</taxon>
        <taxon>Dothideomycetidae</taxon>
        <taxon>Dothideales</taxon>
        <taxon>Saccotheciaceae</taxon>
        <taxon>Aureobasidium</taxon>
    </lineage>
</organism>
<keyword evidence="2" id="KW-1185">Reference proteome</keyword>
<name>A0A074YS62_AURPU</name>
<dbReference type="HOGENOM" id="CLU_2739596_0_0_1"/>
<accession>A0A074YS62</accession>
<protein>
    <submittedName>
        <fullName evidence="1">Uncharacterized protein</fullName>
    </submittedName>
</protein>
<sequence length="71" mass="8088">MRWPKYDASLSCCFVARLSAAVRSTCLPKYIKSAYLPLHHAKTLSSIVEHAKSVKQQRRRDNIPSLIKTLC</sequence>
<dbReference type="RefSeq" id="XP_029765848.1">
    <property type="nucleotide sequence ID" value="XM_029904489.1"/>
</dbReference>
<dbReference type="Proteomes" id="UP000030706">
    <property type="component" value="Unassembled WGS sequence"/>
</dbReference>
<evidence type="ECO:0000313" key="1">
    <source>
        <dbReference type="EMBL" id="KEQ89661.1"/>
    </source>
</evidence>